<keyword evidence="5" id="KW-1185">Reference proteome</keyword>
<dbReference type="InterPro" id="IPR011652">
    <property type="entry name" value="MORN_2"/>
</dbReference>
<sequence>MRSKLILVTIPLVTLIVLIWLAFYKDAGRYKITQALPENAVFTVEIPSFNHIHESLSRNRIWQSLKTYPYFEAYHDYFERADSLCKVYPTLKRMLTDRPVSISCYEVTSFNYDFLYVCDLGKLNVIRTFEGMVSVLLNNGDLKITKLKGEGEKFHELTGKGFKLYFAIKGNLLITSCSRELVERSLSACEGLVKIKKDLPGGDAVIDVDHKRIGNAIDAFLETASITEEEPLLDFTRLVLQLNDRNLRFSGITKSNRDVFSILNLLNRTKGKASGIDRIAGEHTAAYVSWCFSSFSELQKILIENYRSEREEDYKAIERSVGKINRFLNLDILDLFTSWVGHEIALIKPALDEENRQDNIILAIQANDIIYARDQLNYLMEQIDRKTPVREKAMEFNGYKIHYFSLKGFFKLFLKSKFNRLDRPYYTFIGDYVVFSNSPLSLAEMIRDYLLGKTLAHDEEYIGLMQDLGNGSNIYGYINTSNAYDFLYHDLKSDARQELENNKDAFLSFEVIGLALSAQGEDFKTNVIANFNKNAPEEYKIRELNRELEKQIDRIESGFYYPNIPDSIAVGVKDFYVYKTSLFTVKGALKDGDPDGCWSIYDPLGKMIGLFPYEEGKINGEARFFYKDGKLQGKVVYRKGEIQFYKEYFPDGTLKLEMPYRKGMRHGVVRFYYKTGHLLCEGRYKKGHPVGKWHYYRITGEKRTDY</sequence>
<dbReference type="EMBL" id="JPIT01000018">
    <property type="protein sequence ID" value="KIO45173.1"/>
    <property type="molecule type" value="Genomic_DNA"/>
</dbReference>
<evidence type="ECO:0000313" key="2">
    <source>
        <dbReference type="EMBL" id="KIO44573.1"/>
    </source>
</evidence>
<protein>
    <submittedName>
        <fullName evidence="2">Membrane-binding protein</fullName>
    </submittedName>
</protein>
<evidence type="ECO:0000313" key="3">
    <source>
        <dbReference type="EMBL" id="KIO45173.1"/>
    </source>
</evidence>
<dbReference type="Gene3D" id="2.20.110.10">
    <property type="entry name" value="Histone H3 K4-specific methyltransferase SET7/9 N-terminal domain"/>
    <property type="match status" value="2"/>
</dbReference>
<proteinExistence type="predicted"/>
<reference evidence="3 4" key="2">
    <citation type="submission" date="2014-07" db="EMBL/GenBank/DDBJ databases">
        <title>Porphyromonadaceae bacterium OUH 334697 = ATCC BAA-2682 = DSM 28341 draft genome.</title>
        <authorList>
            <person name="Sydenham T.V."/>
            <person name="Hasman H."/>
            <person name="Justesen U.S."/>
        </authorList>
    </citation>
    <scope>NUCLEOTIDE SEQUENCE [LARGE SCALE GENOMIC DNA]</scope>
    <source>
        <strain evidence="3 4">OUH 334697</strain>
    </source>
</reference>
<dbReference type="AlphaFoldDB" id="A0A0C3MDS2"/>
<keyword evidence="1" id="KW-0812">Transmembrane</keyword>
<evidence type="ECO:0000256" key="1">
    <source>
        <dbReference type="SAM" id="Phobius"/>
    </source>
</evidence>
<feature type="transmembrane region" description="Helical" evidence="1">
    <location>
        <begin position="5"/>
        <end position="24"/>
    </location>
</feature>
<dbReference type="InterPro" id="IPR021787">
    <property type="entry name" value="DUF3352"/>
</dbReference>
<dbReference type="RefSeq" id="WP_041503134.1">
    <property type="nucleotide sequence ID" value="NZ_JPIT01000018.1"/>
</dbReference>
<dbReference type="Proteomes" id="UP000031937">
    <property type="component" value="Unassembled WGS sequence"/>
</dbReference>
<evidence type="ECO:0000313" key="4">
    <source>
        <dbReference type="Proteomes" id="UP000031937"/>
    </source>
</evidence>
<dbReference type="Proteomes" id="UP000031980">
    <property type="component" value="Unassembled WGS sequence"/>
</dbReference>
<dbReference type="OrthoDB" id="671157at2"/>
<comment type="caution">
    <text evidence="2">The sequence shown here is derived from an EMBL/GenBank/DDBJ whole genome shotgun (WGS) entry which is preliminary data.</text>
</comment>
<evidence type="ECO:0000313" key="5">
    <source>
        <dbReference type="Proteomes" id="UP000031980"/>
    </source>
</evidence>
<dbReference type="EMBL" id="JPIU01000039">
    <property type="protein sequence ID" value="KIO44573.1"/>
    <property type="molecule type" value="Genomic_DNA"/>
</dbReference>
<keyword evidence="1" id="KW-0472">Membrane</keyword>
<organism evidence="2 5">
    <name type="scientific">Sanguibacteroides justesenii</name>
    <dbReference type="NCBI Taxonomy" id="1547597"/>
    <lineage>
        <taxon>Bacteria</taxon>
        <taxon>Pseudomonadati</taxon>
        <taxon>Bacteroidota</taxon>
        <taxon>Bacteroidia</taxon>
        <taxon>Bacteroidales</taxon>
        <taxon>Porphyromonadaceae</taxon>
        <taxon>Sanguibacteroides</taxon>
    </lineage>
</organism>
<reference evidence="2 5" key="1">
    <citation type="submission" date="2014-07" db="EMBL/GenBank/DDBJ databases">
        <title>Porphyromonadaceae bacterium OUH 308042 = ATCC BAA-2681 = DSM 28342 draft genome.</title>
        <authorList>
            <person name="Sydenham T.V."/>
            <person name="Hasman H."/>
            <person name="Justensen U.S."/>
        </authorList>
    </citation>
    <scope>NUCLEOTIDE SEQUENCE [LARGE SCALE GENOMIC DNA]</scope>
    <source>
        <strain evidence="2 5">OUH 308042</strain>
    </source>
</reference>
<dbReference type="Pfam" id="PF07661">
    <property type="entry name" value="MORN_2"/>
    <property type="match status" value="3"/>
</dbReference>
<keyword evidence="1" id="KW-1133">Transmembrane helix</keyword>
<accession>A0A0C3MDS2</accession>
<gene>
    <name evidence="2" type="ORF">BA92_10340</name>
    <name evidence="3" type="ORF">IE90_07005</name>
</gene>
<name>A0A0C3MDS2_9PORP</name>
<dbReference type="Pfam" id="PF11832">
    <property type="entry name" value="DUF3352"/>
    <property type="match status" value="1"/>
</dbReference>
<dbReference type="SUPFAM" id="SSF82185">
    <property type="entry name" value="Histone H3 K4-specific methyltransferase SET7/9 N-terminal domain"/>
    <property type="match status" value="1"/>
</dbReference>